<dbReference type="PANTHER" id="PTHR44591:SF3">
    <property type="entry name" value="RESPONSE REGULATORY DOMAIN-CONTAINING PROTEIN"/>
    <property type="match status" value="1"/>
</dbReference>
<evidence type="ECO:0000313" key="5">
    <source>
        <dbReference type="Proteomes" id="UP000178636"/>
    </source>
</evidence>
<evidence type="ECO:0000259" key="3">
    <source>
        <dbReference type="PROSITE" id="PS50110"/>
    </source>
</evidence>
<dbReference type="AlphaFoldDB" id="A0A1G2DJ41"/>
<name>A0A1G2DJ41_9BACT</name>
<dbReference type="Gene3D" id="3.40.50.2300">
    <property type="match status" value="1"/>
</dbReference>
<keyword evidence="1 2" id="KW-0597">Phosphoprotein</keyword>
<dbReference type="SMART" id="SM00448">
    <property type="entry name" value="REC"/>
    <property type="match status" value="1"/>
</dbReference>
<dbReference type="SUPFAM" id="SSF52172">
    <property type="entry name" value="CheY-like"/>
    <property type="match status" value="1"/>
</dbReference>
<dbReference type="CDD" id="cd17574">
    <property type="entry name" value="REC_OmpR"/>
    <property type="match status" value="1"/>
</dbReference>
<evidence type="ECO:0000313" key="4">
    <source>
        <dbReference type="EMBL" id="OGZ13586.1"/>
    </source>
</evidence>
<dbReference type="GO" id="GO:0000160">
    <property type="term" value="P:phosphorelay signal transduction system"/>
    <property type="evidence" value="ECO:0007669"/>
    <property type="project" value="InterPro"/>
</dbReference>
<gene>
    <name evidence="4" type="ORF">A3C93_04930</name>
</gene>
<sequence length="131" mass="14314">MPDANVKTKLLIIEDDKFLRELAVQKLIKDGLDVTSAMDGEQGIQSAEKTIPDAILLDILLPGIDGFEVLKRVRANPALANARVIMLSNFGQTEDVEKAKVAGADRFLIKANYTLDEIIAIVREVLASPRA</sequence>
<dbReference type="STRING" id="1798664.A3C93_04930"/>
<comment type="caution">
    <text evidence="4">The sequence shown here is derived from an EMBL/GenBank/DDBJ whole genome shotgun (WGS) entry which is preliminary data.</text>
</comment>
<dbReference type="PANTHER" id="PTHR44591">
    <property type="entry name" value="STRESS RESPONSE REGULATOR PROTEIN 1"/>
    <property type="match status" value="1"/>
</dbReference>
<dbReference type="EMBL" id="MHLO01000002">
    <property type="protein sequence ID" value="OGZ13586.1"/>
    <property type="molecule type" value="Genomic_DNA"/>
</dbReference>
<feature type="modified residue" description="4-aspartylphosphate" evidence="2">
    <location>
        <position position="58"/>
    </location>
</feature>
<dbReference type="Proteomes" id="UP000178636">
    <property type="component" value="Unassembled WGS sequence"/>
</dbReference>
<dbReference type="PROSITE" id="PS50110">
    <property type="entry name" value="RESPONSE_REGULATORY"/>
    <property type="match status" value="1"/>
</dbReference>
<reference evidence="4 5" key="1">
    <citation type="journal article" date="2016" name="Nat. Commun.">
        <title>Thousands of microbial genomes shed light on interconnected biogeochemical processes in an aquifer system.</title>
        <authorList>
            <person name="Anantharaman K."/>
            <person name="Brown C.T."/>
            <person name="Hug L.A."/>
            <person name="Sharon I."/>
            <person name="Castelle C.J."/>
            <person name="Probst A.J."/>
            <person name="Thomas B.C."/>
            <person name="Singh A."/>
            <person name="Wilkins M.J."/>
            <person name="Karaoz U."/>
            <person name="Brodie E.L."/>
            <person name="Williams K.H."/>
            <person name="Hubbard S.S."/>
            <person name="Banfield J.F."/>
        </authorList>
    </citation>
    <scope>NUCLEOTIDE SEQUENCE [LARGE SCALE GENOMIC DNA]</scope>
</reference>
<proteinExistence type="predicted"/>
<accession>A0A1G2DJ41</accession>
<dbReference type="InterPro" id="IPR050595">
    <property type="entry name" value="Bact_response_regulator"/>
</dbReference>
<feature type="domain" description="Response regulatory" evidence="3">
    <location>
        <begin position="9"/>
        <end position="125"/>
    </location>
</feature>
<organism evidence="4 5">
    <name type="scientific">Candidatus Lloydbacteria bacterium RIFCSPHIGHO2_02_FULL_54_17</name>
    <dbReference type="NCBI Taxonomy" id="1798664"/>
    <lineage>
        <taxon>Bacteria</taxon>
        <taxon>Candidatus Lloydiibacteriota</taxon>
    </lineage>
</organism>
<protein>
    <recommendedName>
        <fullName evidence="3">Response regulatory domain-containing protein</fullName>
    </recommendedName>
</protein>
<dbReference type="Pfam" id="PF00072">
    <property type="entry name" value="Response_reg"/>
    <property type="match status" value="1"/>
</dbReference>
<dbReference type="InterPro" id="IPR011006">
    <property type="entry name" value="CheY-like_superfamily"/>
</dbReference>
<evidence type="ECO:0000256" key="1">
    <source>
        <dbReference type="ARBA" id="ARBA00022553"/>
    </source>
</evidence>
<evidence type="ECO:0000256" key="2">
    <source>
        <dbReference type="PROSITE-ProRule" id="PRU00169"/>
    </source>
</evidence>
<dbReference type="InterPro" id="IPR001789">
    <property type="entry name" value="Sig_transdc_resp-reg_receiver"/>
</dbReference>